<gene>
    <name evidence="1" type="ORF">D8M03_09435</name>
</gene>
<name>A0A494Z2G8_9BACL</name>
<accession>A0A494Z2G8</accession>
<dbReference type="RefSeq" id="WP_121214526.1">
    <property type="nucleotide sequence ID" value="NZ_RBZN01000020.1"/>
</dbReference>
<proteinExistence type="predicted"/>
<dbReference type="Gene3D" id="3.40.50.1100">
    <property type="match status" value="1"/>
</dbReference>
<protein>
    <submittedName>
        <fullName evidence="1">Uncharacterized protein</fullName>
    </submittedName>
</protein>
<evidence type="ECO:0000313" key="2">
    <source>
        <dbReference type="Proteomes" id="UP000272238"/>
    </source>
</evidence>
<evidence type="ECO:0000313" key="1">
    <source>
        <dbReference type="EMBL" id="RKQ16497.1"/>
    </source>
</evidence>
<dbReference type="InterPro" id="IPR036052">
    <property type="entry name" value="TrpB-like_PALP_sf"/>
</dbReference>
<dbReference type="EMBL" id="RBZN01000020">
    <property type="protein sequence ID" value="RKQ16497.1"/>
    <property type="molecule type" value="Genomic_DNA"/>
</dbReference>
<organism evidence="1 2">
    <name type="scientific">Ureibacillus endophyticus</name>
    <dbReference type="NCBI Taxonomy" id="1978490"/>
    <lineage>
        <taxon>Bacteria</taxon>
        <taxon>Bacillati</taxon>
        <taxon>Bacillota</taxon>
        <taxon>Bacilli</taxon>
        <taxon>Bacillales</taxon>
        <taxon>Caryophanaceae</taxon>
        <taxon>Ureibacillus</taxon>
    </lineage>
</organism>
<dbReference type="GO" id="GO:1901605">
    <property type="term" value="P:alpha-amino acid metabolic process"/>
    <property type="evidence" value="ECO:0007669"/>
    <property type="project" value="UniProtKB-ARBA"/>
</dbReference>
<dbReference type="Proteomes" id="UP000272238">
    <property type="component" value="Unassembled WGS sequence"/>
</dbReference>
<dbReference type="AlphaFoldDB" id="A0A494Z2G8"/>
<reference evidence="1 2" key="1">
    <citation type="journal article" date="2016" name="Antonie Van Leeuwenhoek">
        <title>Lysinibacillus endophyticus sp. nov., an indole-3-acetic acid producing endophytic bacterium isolated from corn root (Zea mays cv. Xinken-5).</title>
        <authorList>
            <person name="Yu J."/>
            <person name="Guan X."/>
            <person name="Liu C."/>
            <person name="Xiang W."/>
            <person name="Yu Z."/>
            <person name="Liu X."/>
            <person name="Wang G."/>
        </authorList>
    </citation>
    <scope>NUCLEOTIDE SEQUENCE [LARGE SCALE GENOMIC DNA]</scope>
    <source>
        <strain evidence="1 2">DSM 100506</strain>
    </source>
</reference>
<keyword evidence="2" id="KW-1185">Reference proteome</keyword>
<comment type="caution">
    <text evidence="1">The sequence shown here is derived from an EMBL/GenBank/DDBJ whole genome shotgun (WGS) entry which is preliminary data.</text>
</comment>
<sequence>MIEREESISKLDEIHLINEIKNLKSVLWINPNRKPIPNQEQFSFQQMHEASERLNRLSSYIKVAFPETEKLKGIIESPLKEIPQMKKLIEGRRGFKIPGRLILKCDHSLPISGSIKG</sequence>